<dbReference type="RefSeq" id="XP_032813653.1">
    <property type="nucleotide sequence ID" value="XM_032957762.1"/>
</dbReference>
<keyword evidence="1" id="KW-0560">Oxidoreductase</keyword>
<dbReference type="AlphaFoldDB" id="A0AAJ7WYR7"/>
<feature type="region of interest" description="Disordered" evidence="2">
    <location>
        <begin position="1"/>
        <end position="35"/>
    </location>
</feature>
<dbReference type="InterPro" id="IPR036291">
    <property type="entry name" value="NAD(P)-bd_dom_sf"/>
</dbReference>
<sequence>MSGESPPAEETARMMGGEEEEGGSEAVAERGDPAVEGEGPLVRAVILSGFGGPSKLGVSRQTAACPGPGELRILVKACGVGFLDVLVRQGNVDPQPRTPLVPGYECAGVVDALGEGVRDFEVGHRVAAVVNLGAWAEVTVARADHVFRLRDSMSFVEGAALPISYLAAHLMLFDMGGLREGMSVLVHSAGGGVGLAVAQLCASVPRVTLLGTASLAKHDVIRDSFTHVIDRTGDYVQDVKRVCPGGVDIVLDCLCGENTAKGLALLKPMGTYILYGSSNVVTGETKSFFSFAKSWWQVEKVSPVRLYEENKRMGGFQLLPLLFSAEGPARARRAMSEITTLYDSGAVRPRVDSVWALEEVKEAMQKLLDRSNIGRVVLDTEKSPSPQGDRHSPEASEAAEEEDAEGDERGGAESKERKPFIR</sequence>
<proteinExistence type="predicted"/>
<dbReference type="GO" id="GO:0016491">
    <property type="term" value="F:oxidoreductase activity"/>
    <property type="evidence" value="ECO:0007669"/>
    <property type="project" value="UniProtKB-KW"/>
</dbReference>
<dbReference type="InterPro" id="IPR013154">
    <property type="entry name" value="ADH-like_N"/>
</dbReference>
<feature type="region of interest" description="Disordered" evidence="2">
    <location>
        <begin position="378"/>
        <end position="422"/>
    </location>
</feature>
<dbReference type="Gene3D" id="3.90.180.10">
    <property type="entry name" value="Medium-chain alcohol dehydrogenases, catalytic domain"/>
    <property type="match status" value="1"/>
</dbReference>
<feature type="domain" description="Enoyl reductase (ER)" evidence="3">
    <location>
        <begin position="51"/>
        <end position="378"/>
    </location>
</feature>
<dbReference type="Gene3D" id="3.40.50.720">
    <property type="entry name" value="NAD(P)-binding Rossmann-like Domain"/>
    <property type="match status" value="1"/>
</dbReference>
<dbReference type="InterPro" id="IPR052100">
    <property type="entry name" value="SV-ATPase_mito-regulator"/>
</dbReference>
<feature type="compositionally biased region" description="Basic and acidic residues" evidence="2">
    <location>
        <begin position="407"/>
        <end position="422"/>
    </location>
</feature>
<dbReference type="SMART" id="SM00829">
    <property type="entry name" value="PKS_ER"/>
    <property type="match status" value="1"/>
</dbReference>
<dbReference type="Proteomes" id="UP001318040">
    <property type="component" value="Chromosome 20"/>
</dbReference>
<evidence type="ECO:0000259" key="3">
    <source>
        <dbReference type="SMART" id="SM00829"/>
    </source>
</evidence>
<dbReference type="KEGG" id="pmrn:116944247"/>
<accession>A0AAJ7WYR7</accession>
<dbReference type="CDD" id="cd08275">
    <property type="entry name" value="MDR3"/>
    <property type="match status" value="1"/>
</dbReference>
<dbReference type="PANTHER" id="PTHR44054:SF2">
    <property type="entry name" value="SYNAPTIC VESICLE MEMBRANE PROTEIN VAT-1 HOMOLOG-LIKE"/>
    <property type="match status" value="1"/>
</dbReference>
<protein>
    <submittedName>
        <fullName evidence="5">LOW QUALITY PROTEIN: synaptic vesicle membrane protein VAT-1 homolog-like</fullName>
    </submittedName>
</protein>
<name>A0AAJ7WYR7_PETMA</name>
<organism evidence="4 5">
    <name type="scientific">Petromyzon marinus</name>
    <name type="common">Sea lamprey</name>
    <dbReference type="NCBI Taxonomy" id="7757"/>
    <lineage>
        <taxon>Eukaryota</taxon>
        <taxon>Metazoa</taxon>
        <taxon>Chordata</taxon>
        <taxon>Craniata</taxon>
        <taxon>Vertebrata</taxon>
        <taxon>Cyclostomata</taxon>
        <taxon>Hyperoartia</taxon>
        <taxon>Petromyzontiformes</taxon>
        <taxon>Petromyzontidae</taxon>
        <taxon>Petromyzon</taxon>
    </lineage>
</organism>
<dbReference type="CTD" id="57687"/>
<evidence type="ECO:0000313" key="5">
    <source>
        <dbReference type="RefSeq" id="XP_032813653.1"/>
    </source>
</evidence>
<reference evidence="5" key="1">
    <citation type="submission" date="2025-08" db="UniProtKB">
        <authorList>
            <consortium name="RefSeq"/>
        </authorList>
    </citation>
    <scope>IDENTIFICATION</scope>
    <source>
        <tissue evidence="5">Sperm</tissue>
    </source>
</reference>
<keyword evidence="4" id="KW-1185">Reference proteome</keyword>
<evidence type="ECO:0000256" key="2">
    <source>
        <dbReference type="SAM" id="MobiDB-lite"/>
    </source>
</evidence>
<evidence type="ECO:0000256" key="1">
    <source>
        <dbReference type="ARBA" id="ARBA00023002"/>
    </source>
</evidence>
<dbReference type="PANTHER" id="PTHR44054">
    <property type="entry name" value="SYNAPTIC VESICLE MEMBRANE PROTEIN VAT-1 HOMOLOG-LIKE"/>
    <property type="match status" value="1"/>
</dbReference>
<dbReference type="Pfam" id="PF13602">
    <property type="entry name" value="ADH_zinc_N_2"/>
    <property type="match status" value="1"/>
</dbReference>
<feature type="compositionally biased region" description="Basic and acidic residues" evidence="2">
    <location>
        <begin position="378"/>
        <end position="394"/>
    </location>
</feature>
<dbReference type="SUPFAM" id="SSF50129">
    <property type="entry name" value="GroES-like"/>
    <property type="match status" value="1"/>
</dbReference>
<feature type="compositionally biased region" description="Acidic residues" evidence="2">
    <location>
        <begin position="397"/>
        <end position="406"/>
    </location>
</feature>
<dbReference type="InterPro" id="IPR011032">
    <property type="entry name" value="GroES-like_sf"/>
</dbReference>
<dbReference type="Pfam" id="PF08240">
    <property type="entry name" value="ADH_N"/>
    <property type="match status" value="1"/>
</dbReference>
<dbReference type="SUPFAM" id="SSF51735">
    <property type="entry name" value="NAD(P)-binding Rossmann-fold domains"/>
    <property type="match status" value="1"/>
</dbReference>
<dbReference type="InterPro" id="IPR020843">
    <property type="entry name" value="ER"/>
</dbReference>
<gene>
    <name evidence="5" type="primary">LOC116944247</name>
</gene>
<evidence type="ECO:0000313" key="4">
    <source>
        <dbReference type="Proteomes" id="UP001318040"/>
    </source>
</evidence>